<dbReference type="InterPro" id="IPR050408">
    <property type="entry name" value="HGPRT"/>
</dbReference>
<dbReference type="GO" id="GO:0032264">
    <property type="term" value="P:IMP salvage"/>
    <property type="evidence" value="ECO:0007669"/>
    <property type="project" value="UniProtKB-UniPathway"/>
</dbReference>
<dbReference type="PANTHER" id="PTHR43340">
    <property type="entry name" value="HYPOXANTHINE-GUANINE PHOSPHORIBOSYLTRANSFERASE"/>
    <property type="match status" value="1"/>
</dbReference>
<evidence type="ECO:0000256" key="9">
    <source>
        <dbReference type="ARBA" id="ARBA00022723"/>
    </source>
</evidence>
<evidence type="ECO:0000313" key="18">
    <source>
        <dbReference type="Proteomes" id="UP000190897"/>
    </source>
</evidence>
<evidence type="ECO:0000256" key="11">
    <source>
        <dbReference type="ARBA" id="ARBA00022741"/>
    </source>
</evidence>
<sequence>MTPQIMINILDKKFVPLISREVIENRIAAIASEIEKDYQNRCPLFIVVLNGAFLFASELVKRIPLSCEITFIKLASYNKTQSTGSVREIIGLNDDIAGRDIIIIEDIVDTGLTMAQLLSQINDLEPASVAIASLLHKPDALQTEVDIRYTGFNIENKFVVGYGLDYDGIGRNLDAIYVLA</sequence>
<evidence type="ECO:0000256" key="3">
    <source>
        <dbReference type="ARBA" id="ARBA00004669"/>
    </source>
</evidence>
<evidence type="ECO:0000256" key="5">
    <source>
        <dbReference type="ARBA" id="ARBA00011895"/>
    </source>
</evidence>
<proteinExistence type="inferred from homology"/>
<evidence type="ECO:0000256" key="6">
    <source>
        <dbReference type="ARBA" id="ARBA00022490"/>
    </source>
</evidence>
<evidence type="ECO:0000256" key="4">
    <source>
        <dbReference type="ARBA" id="ARBA00008391"/>
    </source>
</evidence>
<dbReference type="InterPro" id="IPR005904">
    <property type="entry name" value="Hxn_phspho_trans"/>
</dbReference>
<dbReference type="GO" id="GO:0006178">
    <property type="term" value="P:guanine salvage"/>
    <property type="evidence" value="ECO:0007669"/>
    <property type="project" value="TreeGrafter"/>
</dbReference>
<dbReference type="Gene3D" id="3.40.50.2020">
    <property type="match status" value="1"/>
</dbReference>
<comment type="subcellular location">
    <subcellularLocation>
        <location evidence="2 15">Cytoplasm</location>
    </subcellularLocation>
</comment>
<gene>
    <name evidence="17" type="ORF">SAMN05660293_04402</name>
</gene>
<evidence type="ECO:0000256" key="14">
    <source>
        <dbReference type="ARBA" id="ARBA00049402"/>
    </source>
</evidence>
<dbReference type="EC" id="2.4.2.8" evidence="5 15"/>
<evidence type="ECO:0000256" key="10">
    <source>
        <dbReference type="ARBA" id="ARBA00022726"/>
    </source>
</evidence>
<dbReference type="InterPro" id="IPR000836">
    <property type="entry name" value="PRTase_dom"/>
</dbReference>
<evidence type="ECO:0000256" key="13">
    <source>
        <dbReference type="ARBA" id="ARBA00048811"/>
    </source>
</evidence>
<keyword evidence="12 15" id="KW-0460">Magnesium</keyword>
<reference evidence="18" key="1">
    <citation type="submission" date="2017-02" db="EMBL/GenBank/DDBJ databases">
        <authorList>
            <person name="Varghese N."/>
            <person name="Submissions S."/>
        </authorList>
    </citation>
    <scope>NUCLEOTIDE SEQUENCE [LARGE SCALE GENOMIC DNA]</scope>
    <source>
        <strain evidence="18">DSM 22270</strain>
    </source>
</reference>
<evidence type="ECO:0000256" key="12">
    <source>
        <dbReference type="ARBA" id="ARBA00022842"/>
    </source>
</evidence>
<keyword evidence="6 15" id="KW-0963">Cytoplasm</keyword>
<dbReference type="STRING" id="651661.SAMN05660293_04402"/>
<comment type="similarity">
    <text evidence="4 15">Belongs to the purine/pyrimidine phosphoribosyltransferase family.</text>
</comment>
<evidence type="ECO:0000256" key="1">
    <source>
        <dbReference type="ARBA" id="ARBA00001946"/>
    </source>
</evidence>
<feature type="domain" description="Phosphoribosyltransferase" evidence="16">
    <location>
        <begin position="23"/>
        <end position="166"/>
    </location>
</feature>
<keyword evidence="9 15" id="KW-0479">Metal-binding</keyword>
<dbReference type="Proteomes" id="UP000190897">
    <property type="component" value="Unassembled WGS sequence"/>
</dbReference>
<keyword evidence="11 15" id="KW-0547">Nucleotide-binding</keyword>
<dbReference type="GO" id="GO:0052657">
    <property type="term" value="F:guanine phosphoribosyltransferase activity"/>
    <property type="evidence" value="ECO:0007669"/>
    <property type="project" value="RHEA"/>
</dbReference>
<dbReference type="GO" id="GO:0000166">
    <property type="term" value="F:nucleotide binding"/>
    <property type="evidence" value="ECO:0007669"/>
    <property type="project" value="UniProtKB-KW"/>
</dbReference>
<dbReference type="GO" id="GO:0000287">
    <property type="term" value="F:magnesium ion binding"/>
    <property type="evidence" value="ECO:0007669"/>
    <property type="project" value="TreeGrafter"/>
</dbReference>
<comment type="catalytic activity">
    <reaction evidence="14">
        <text>IMP + diphosphate = hypoxanthine + 5-phospho-alpha-D-ribose 1-diphosphate</text>
        <dbReference type="Rhea" id="RHEA:17973"/>
        <dbReference type="ChEBI" id="CHEBI:17368"/>
        <dbReference type="ChEBI" id="CHEBI:33019"/>
        <dbReference type="ChEBI" id="CHEBI:58017"/>
        <dbReference type="ChEBI" id="CHEBI:58053"/>
        <dbReference type="EC" id="2.4.2.8"/>
    </reaction>
    <physiologicalReaction direction="right-to-left" evidence="14">
        <dbReference type="Rhea" id="RHEA:17975"/>
    </physiologicalReaction>
</comment>
<evidence type="ECO:0000256" key="8">
    <source>
        <dbReference type="ARBA" id="ARBA00022679"/>
    </source>
</evidence>
<name>A0A1T5GST1_9BACT</name>
<keyword evidence="10 15" id="KW-0660">Purine salvage</keyword>
<keyword evidence="8 15" id="KW-0808">Transferase</keyword>
<dbReference type="EMBL" id="FUZA01000006">
    <property type="protein sequence ID" value="SKC11429.1"/>
    <property type="molecule type" value="Genomic_DNA"/>
</dbReference>
<accession>A0A1T5GST1</accession>
<comment type="pathway">
    <text evidence="3 15">Purine metabolism; IMP biosynthesis via salvage pathway; IMP from hypoxanthine: step 1/1.</text>
</comment>
<protein>
    <recommendedName>
        <fullName evidence="5 15">Hypoxanthine phosphoribosyltransferase</fullName>
        <ecNumber evidence="5 15">2.4.2.8</ecNumber>
    </recommendedName>
</protein>
<dbReference type="PANTHER" id="PTHR43340:SF1">
    <property type="entry name" value="HYPOXANTHINE PHOSPHORIBOSYLTRANSFERASE"/>
    <property type="match status" value="1"/>
</dbReference>
<comment type="catalytic activity">
    <reaction evidence="13">
        <text>GMP + diphosphate = guanine + 5-phospho-alpha-D-ribose 1-diphosphate</text>
        <dbReference type="Rhea" id="RHEA:25424"/>
        <dbReference type="ChEBI" id="CHEBI:16235"/>
        <dbReference type="ChEBI" id="CHEBI:33019"/>
        <dbReference type="ChEBI" id="CHEBI:58017"/>
        <dbReference type="ChEBI" id="CHEBI:58115"/>
        <dbReference type="EC" id="2.4.2.8"/>
    </reaction>
    <physiologicalReaction direction="right-to-left" evidence="13">
        <dbReference type="Rhea" id="RHEA:25426"/>
    </physiologicalReaction>
</comment>
<dbReference type="AlphaFoldDB" id="A0A1T5GST1"/>
<dbReference type="SUPFAM" id="SSF53271">
    <property type="entry name" value="PRTase-like"/>
    <property type="match status" value="1"/>
</dbReference>
<dbReference type="GO" id="GO:0005829">
    <property type="term" value="C:cytosol"/>
    <property type="evidence" value="ECO:0007669"/>
    <property type="project" value="TreeGrafter"/>
</dbReference>
<evidence type="ECO:0000256" key="2">
    <source>
        <dbReference type="ARBA" id="ARBA00004496"/>
    </source>
</evidence>
<keyword evidence="18" id="KW-1185">Reference proteome</keyword>
<keyword evidence="7 15" id="KW-0328">Glycosyltransferase</keyword>
<evidence type="ECO:0000256" key="15">
    <source>
        <dbReference type="RuleBase" id="RU364099"/>
    </source>
</evidence>
<dbReference type="Pfam" id="PF00156">
    <property type="entry name" value="Pribosyltran"/>
    <property type="match status" value="1"/>
</dbReference>
<dbReference type="GO" id="GO:0032263">
    <property type="term" value="P:GMP salvage"/>
    <property type="evidence" value="ECO:0007669"/>
    <property type="project" value="TreeGrafter"/>
</dbReference>
<dbReference type="GO" id="GO:0006166">
    <property type="term" value="P:purine ribonucleoside salvage"/>
    <property type="evidence" value="ECO:0007669"/>
    <property type="project" value="UniProtKB-KW"/>
</dbReference>
<dbReference type="UniPathway" id="UPA00591">
    <property type="reaction ID" value="UER00648"/>
</dbReference>
<dbReference type="NCBIfam" id="TIGR01203">
    <property type="entry name" value="HGPRTase"/>
    <property type="match status" value="1"/>
</dbReference>
<evidence type="ECO:0000256" key="7">
    <source>
        <dbReference type="ARBA" id="ARBA00022676"/>
    </source>
</evidence>
<dbReference type="InterPro" id="IPR029057">
    <property type="entry name" value="PRTase-like"/>
</dbReference>
<comment type="cofactor">
    <cofactor evidence="1 15">
        <name>Mg(2+)</name>
        <dbReference type="ChEBI" id="CHEBI:18420"/>
    </cofactor>
</comment>
<organism evidence="17 18">
    <name type="scientific">Dyadobacter psychrophilus</name>
    <dbReference type="NCBI Taxonomy" id="651661"/>
    <lineage>
        <taxon>Bacteria</taxon>
        <taxon>Pseudomonadati</taxon>
        <taxon>Bacteroidota</taxon>
        <taxon>Cytophagia</taxon>
        <taxon>Cytophagales</taxon>
        <taxon>Spirosomataceae</taxon>
        <taxon>Dyadobacter</taxon>
    </lineage>
</organism>
<evidence type="ECO:0000259" key="16">
    <source>
        <dbReference type="Pfam" id="PF00156"/>
    </source>
</evidence>
<evidence type="ECO:0000313" key="17">
    <source>
        <dbReference type="EMBL" id="SKC11429.1"/>
    </source>
</evidence>
<dbReference type="GO" id="GO:0046100">
    <property type="term" value="P:hypoxanthine metabolic process"/>
    <property type="evidence" value="ECO:0007669"/>
    <property type="project" value="TreeGrafter"/>
</dbReference>
<dbReference type="GO" id="GO:0004422">
    <property type="term" value="F:hypoxanthine phosphoribosyltransferase activity"/>
    <property type="evidence" value="ECO:0007669"/>
    <property type="project" value="InterPro"/>
</dbReference>